<protein>
    <recommendedName>
        <fullName evidence="4">IrrE N-terminal-like domain-containing protein</fullName>
    </recommendedName>
</protein>
<dbReference type="RefSeq" id="WP_226610974.1">
    <property type="nucleotide sequence ID" value="NZ_JAJAQI010000032.1"/>
</dbReference>
<name>A0A9X1II46_9PROT</name>
<sequence>MGAADLMELPNRQVAVAWACVRDILNSAARPSARELVVAIEAKHGPLARWHIADAIKTINANAGSVGLLAADREYLRVMEDDGSLDAALRGEGAKEHDVVSTVDALLRQSAVYRSSASFCEMVDFMGKFRRYSAYNNMLVRIQNPRCGFYATEKTWTDRFKRWVKVDARPMLILAPMHPVMLVYALDDTDGPPLPAKLADFAQFTGDFDQEWLRQLIANAAGHRIRVAFLPLSSTHAGFATRHLTGGDWKMRIAVHEGLDAPSRFGILCHEIAHVLLGHLGSDYDGWWPARSNLTHRTVEIEVEAIAHIVTTRFGLAGHSAGYLSSYTKDGAIPETVSLDFIAKVAGHIEKMATEPMPARKPRKPPVSRSKAQAAA</sequence>
<keyword evidence="3" id="KW-1185">Reference proteome</keyword>
<comment type="caution">
    <text evidence="2">The sequence shown here is derived from an EMBL/GenBank/DDBJ whole genome shotgun (WGS) entry which is preliminary data.</text>
</comment>
<dbReference type="Proteomes" id="UP001139311">
    <property type="component" value="Unassembled WGS sequence"/>
</dbReference>
<dbReference type="AlphaFoldDB" id="A0A9X1II46"/>
<feature type="region of interest" description="Disordered" evidence="1">
    <location>
        <begin position="353"/>
        <end position="376"/>
    </location>
</feature>
<evidence type="ECO:0008006" key="4">
    <source>
        <dbReference type="Google" id="ProtNLM"/>
    </source>
</evidence>
<organism evidence="2 3">
    <name type="scientific">Roseicella aerolata</name>
    <dbReference type="NCBI Taxonomy" id="2883479"/>
    <lineage>
        <taxon>Bacteria</taxon>
        <taxon>Pseudomonadati</taxon>
        <taxon>Pseudomonadota</taxon>
        <taxon>Alphaproteobacteria</taxon>
        <taxon>Acetobacterales</taxon>
        <taxon>Roseomonadaceae</taxon>
        <taxon>Roseicella</taxon>
    </lineage>
</organism>
<evidence type="ECO:0000313" key="3">
    <source>
        <dbReference type="Proteomes" id="UP001139311"/>
    </source>
</evidence>
<reference evidence="2" key="1">
    <citation type="submission" date="2021-10" db="EMBL/GenBank/DDBJ databases">
        <title>Roseicella aerolatum sp. nov., isolated from aerosols of e-waste dismantling site.</title>
        <authorList>
            <person name="Qin T."/>
        </authorList>
    </citation>
    <scope>NUCLEOTIDE SEQUENCE</scope>
    <source>
        <strain evidence="2">GB24</strain>
    </source>
</reference>
<evidence type="ECO:0000313" key="2">
    <source>
        <dbReference type="EMBL" id="MCB4823813.1"/>
    </source>
</evidence>
<evidence type="ECO:0000256" key="1">
    <source>
        <dbReference type="SAM" id="MobiDB-lite"/>
    </source>
</evidence>
<proteinExistence type="predicted"/>
<accession>A0A9X1II46</accession>
<gene>
    <name evidence="2" type="ORF">LHA35_18950</name>
</gene>
<dbReference type="EMBL" id="JAJAQI010000032">
    <property type="protein sequence ID" value="MCB4823813.1"/>
    <property type="molecule type" value="Genomic_DNA"/>
</dbReference>